<dbReference type="AlphaFoldDB" id="S8C4Y8"/>
<feature type="region of interest" description="Disordered" evidence="1">
    <location>
        <begin position="33"/>
        <end position="83"/>
    </location>
</feature>
<organism evidence="2 3">
    <name type="scientific">Dactylellina haptotyla (strain CBS 200.50)</name>
    <name type="common">Nematode-trapping fungus</name>
    <name type="synonym">Monacrosporium haptotylum</name>
    <dbReference type="NCBI Taxonomy" id="1284197"/>
    <lineage>
        <taxon>Eukaryota</taxon>
        <taxon>Fungi</taxon>
        <taxon>Dikarya</taxon>
        <taxon>Ascomycota</taxon>
        <taxon>Pezizomycotina</taxon>
        <taxon>Orbiliomycetes</taxon>
        <taxon>Orbiliales</taxon>
        <taxon>Orbiliaceae</taxon>
        <taxon>Dactylellina</taxon>
    </lineage>
</organism>
<keyword evidence="3" id="KW-1185">Reference proteome</keyword>
<dbReference type="HOGENOM" id="CLU_1731398_0_0_1"/>
<protein>
    <submittedName>
        <fullName evidence="2">Uncharacterized protein</fullName>
    </submittedName>
</protein>
<reference evidence="3" key="2">
    <citation type="submission" date="2013-04" db="EMBL/GenBank/DDBJ databases">
        <title>Genomic mechanisms accounting for the adaptation to parasitism in nematode-trapping fungi.</title>
        <authorList>
            <person name="Ahren D.G."/>
        </authorList>
    </citation>
    <scope>NUCLEOTIDE SEQUENCE [LARGE SCALE GENOMIC DNA]</scope>
    <source>
        <strain evidence="3">CBS 200.50</strain>
    </source>
</reference>
<proteinExistence type="predicted"/>
<evidence type="ECO:0000313" key="2">
    <source>
        <dbReference type="EMBL" id="EPS42787.1"/>
    </source>
</evidence>
<comment type="caution">
    <text evidence="2">The sequence shown here is derived from an EMBL/GenBank/DDBJ whole genome shotgun (WGS) entry which is preliminary data.</text>
</comment>
<gene>
    <name evidence="2" type="ORF">H072_3223</name>
</gene>
<accession>S8C4Y8</accession>
<name>S8C4Y8_DACHA</name>
<sequence length="151" mass="16467">MAGCRRRGVKPTSSQHISSVLFHISQSQLLLSSSSSSSSSSQPPPPSHTPILVPTPDLHAPSSLPSSPLSINPSQFPRGGEAGQIYSFRNTPVFIHAELKSTPSSLPACLGFVNLLKKRKEKKKKKKKEKRGYRHPALFYLPAFDLKPALV</sequence>
<dbReference type="EMBL" id="AQGS01000096">
    <property type="protein sequence ID" value="EPS42787.1"/>
    <property type="molecule type" value="Genomic_DNA"/>
</dbReference>
<feature type="compositionally biased region" description="Low complexity" evidence="1">
    <location>
        <begin position="61"/>
        <end position="74"/>
    </location>
</feature>
<evidence type="ECO:0000313" key="3">
    <source>
        <dbReference type="Proteomes" id="UP000015100"/>
    </source>
</evidence>
<evidence type="ECO:0000256" key="1">
    <source>
        <dbReference type="SAM" id="MobiDB-lite"/>
    </source>
</evidence>
<reference evidence="2 3" key="1">
    <citation type="journal article" date="2013" name="PLoS Genet.">
        <title>Genomic mechanisms accounting for the adaptation to parasitism in nematode-trapping fungi.</title>
        <authorList>
            <person name="Meerupati T."/>
            <person name="Andersson K.M."/>
            <person name="Friman E."/>
            <person name="Kumar D."/>
            <person name="Tunlid A."/>
            <person name="Ahren D."/>
        </authorList>
    </citation>
    <scope>NUCLEOTIDE SEQUENCE [LARGE SCALE GENOMIC DNA]</scope>
    <source>
        <strain evidence="2 3">CBS 200.50</strain>
    </source>
</reference>
<dbReference type="Proteomes" id="UP000015100">
    <property type="component" value="Unassembled WGS sequence"/>
</dbReference>